<evidence type="ECO:0000259" key="1">
    <source>
        <dbReference type="SMART" id="SM00897"/>
    </source>
</evidence>
<dbReference type="eggNOG" id="COG3287">
    <property type="taxonomic scope" value="Bacteria"/>
</dbReference>
<dbReference type="PANTHER" id="PTHR40252">
    <property type="entry name" value="BLR0328 PROTEIN"/>
    <property type="match status" value="1"/>
</dbReference>
<proteinExistence type="predicted"/>
<evidence type="ECO:0000313" key="4">
    <source>
        <dbReference type="Proteomes" id="UP000030993"/>
    </source>
</evidence>
<gene>
    <name evidence="3" type="ORF">NZ47_06260</name>
</gene>
<evidence type="ECO:0000313" key="3">
    <source>
        <dbReference type="EMBL" id="KHM52180.1"/>
    </source>
</evidence>
<feature type="domain" description="FIST C-domain" evidence="2">
    <location>
        <begin position="225"/>
        <end position="376"/>
    </location>
</feature>
<sequence length="398" mass="43633">MRSLAVFTKNMDDLDLGVAELKEKLKAFKLGRNSLGVVFAHAETDFEELGEKLREEFNFPIMGCSAMSLFSEQQGYAKEGISLHVFTADDCGFAAGMTAELTEDNYKAEIKRTFNKLKNDLGGWRPKVIITYAVKNPKIPGDEFVNVLDDASGGIPVFGGFCSDNFVFSECSVMLNSQQSRSGMVMVLIGGDTKPVLKGEFSVETVADFDETVTEARGNVVYKLGSKTMVEALQAAGFDLDVKNLVMQFVGSPFLVSYTTPEGDEIQVIRNLDSIDMETGAGVFLGNVPKGAHIQLAMFSRKDVAHSVAKAIQSAIVDVANEHKYEYTSAIITSCVSRLMTFTNDDMVDETKGYSAVVPRNIRFSGMYSYGEFCPIISKATGNVHNCFHNTTFCFIVL</sequence>
<name>A0A0B2JV24_9FIRM</name>
<dbReference type="SMART" id="SM00897">
    <property type="entry name" value="FIST"/>
    <property type="match status" value="1"/>
</dbReference>
<evidence type="ECO:0008006" key="5">
    <source>
        <dbReference type="Google" id="ProtNLM"/>
    </source>
</evidence>
<dbReference type="PANTHER" id="PTHR40252:SF2">
    <property type="entry name" value="BLR0328 PROTEIN"/>
    <property type="match status" value="1"/>
</dbReference>
<evidence type="ECO:0000259" key="2">
    <source>
        <dbReference type="SMART" id="SM01204"/>
    </source>
</evidence>
<dbReference type="EMBL" id="JSCE01000126">
    <property type="protein sequence ID" value="KHM52180.1"/>
    <property type="molecule type" value="Genomic_DNA"/>
</dbReference>
<organism evidence="3 4">
    <name type="scientific">Anaerovibrio lipolyticus</name>
    <dbReference type="NCBI Taxonomy" id="82374"/>
    <lineage>
        <taxon>Bacteria</taxon>
        <taxon>Bacillati</taxon>
        <taxon>Bacillota</taxon>
        <taxon>Negativicutes</taxon>
        <taxon>Selenomonadales</taxon>
        <taxon>Selenomonadaceae</taxon>
        <taxon>Anaerovibrio</taxon>
    </lineage>
</organism>
<dbReference type="InterPro" id="IPR019494">
    <property type="entry name" value="FIST_C"/>
</dbReference>
<dbReference type="AlphaFoldDB" id="A0A0B2JV24"/>
<dbReference type="Pfam" id="PF10442">
    <property type="entry name" value="FIST_C"/>
    <property type="match status" value="1"/>
</dbReference>
<keyword evidence="4" id="KW-1185">Reference proteome</keyword>
<reference evidence="3 4" key="1">
    <citation type="journal article" date="2013" name="PLoS ONE">
        <title>Identification and characterization of three novel lipases belonging to families II and V from Anaerovibrio lipolyticus 5ST.</title>
        <authorList>
            <person name="Prive F."/>
            <person name="Kaderbhai N.N."/>
            <person name="Girdwood S."/>
            <person name="Worgan H.J."/>
            <person name="Pinloche E."/>
            <person name="Scollan N.D."/>
            <person name="Huws S.A."/>
            <person name="Newbold C.J."/>
        </authorList>
    </citation>
    <scope>NUCLEOTIDE SEQUENCE [LARGE SCALE GENOMIC DNA]</scope>
    <source>
        <strain evidence="3 4">5S</strain>
    </source>
</reference>
<accession>A0A0B2JV24</accession>
<dbReference type="RefSeq" id="WP_039207833.1">
    <property type="nucleotide sequence ID" value="NZ_JSCE01000126.1"/>
</dbReference>
<dbReference type="SMART" id="SM01204">
    <property type="entry name" value="FIST_C"/>
    <property type="match status" value="1"/>
</dbReference>
<dbReference type="Proteomes" id="UP000030993">
    <property type="component" value="Unassembled WGS sequence"/>
</dbReference>
<protein>
    <recommendedName>
        <fullName evidence="5">FIST domain-containing protein</fullName>
    </recommendedName>
</protein>
<dbReference type="InterPro" id="IPR013702">
    <property type="entry name" value="FIST_domain_N"/>
</dbReference>
<feature type="domain" description="FIST" evidence="1">
    <location>
        <begin position="32"/>
        <end position="228"/>
    </location>
</feature>
<dbReference type="Pfam" id="PF08495">
    <property type="entry name" value="FIST"/>
    <property type="match status" value="1"/>
</dbReference>
<dbReference type="STRING" id="82374.NZ47_06260"/>
<comment type="caution">
    <text evidence="3">The sequence shown here is derived from an EMBL/GenBank/DDBJ whole genome shotgun (WGS) entry which is preliminary data.</text>
</comment>